<dbReference type="SUPFAM" id="SSF52540">
    <property type="entry name" value="P-loop containing nucleoside triphosphate hydrolases"/>
    <property type="match status" value="1"/>
</dbReference>
<feature type="region of interest" description="Disordered" evidence="1">
    <location>
        <begin position="117"/>
        <end position="140"/>
    </location>
</feature>
<dbReference type="PANTHER" id="PTHR43581">
    <property type="entry name" value="ATP/GTP PHOSPHATASE"/>
    <property type="match status" value="1"/>
</dbReference>
<sequence length="564" mass="63900">MSKTILRKINIEKFRGLKDIEVEFGERITVICGKNGTSKSTILGIAAQIFSYDKDYSKEDLVTISAKTLHGGDFKSLPSDHFRLSKRFDDVSGSKIHIDLHDGYFNKTPEKLQLSFTKSSDRPYPRPVVRNNIESSTGNTSRNVTHPVIYLSLSRLLPISQRKSYTTVDIEYLNANAERFSQLSNRILSKNGSNSVTATRGDINSAVAHGESYDHDSVSSGEDNVGQIVSALMSFEKLKAESPEYHGGLLIIDEADAGLFPAAQSDFINLLASISNKLNLQVVISSHSPIMIKGVYSLGQSSKDNKYKVVYLTDTFGDIVVRQDVSWLDIITDLKIETVNHTKELAYPKINVYFEDGEAYDFFYKLVRSRKLLKFFNLIKDVTLGCDQYMSLIKAGVKEFSENSILVFDADVTIDKRYKNCVKLPGSVPPDQLVFEFLAKKPASDTRFWDNKYNYTKAVFMRDNRSLRESLGIADADMSTDIDFAELVDSRNKAKKFKETPRVMFKKFYKSEHIQSLIKGPQEYNPFHLWALDNSEEVEKFNKVFVEAAKCVYSDSYNIEPDFL</sequence>
<dbReference type="PANTHER" id="PTHR43581:SF4">
    <property type="entry name" value="ATP_GTP PHOSPHATASE"/>
    <property type="match status" value="1"/>
</dbReference>
<evidence type="ECO:0000256" key="1">
    <source>
        <dbReference type="SAM" id="MobiDB-lite"/>
    </source>
</evidence>
<evidence type="ECO:0000259" key="2">
    <source>
        <dbReference type="Pfam" id="PF13175"/>
    </source>
</evidence>
<organism evidence="3 4">
    <name type="scientific">Cobetia amphilecti</name>
    <dbReference type="NCBI Taxonomy" id="1055104"/>
    <lineage>
        <taxon>Bacteria</taxon>
        <taxon>Pseudomonadati</taxon>
        <taxon>Pseudomonadota</taxon>
        <taxon>Gammaproteobacteria</taxon>
        <taxon>Oceanospirillales</taxon>
        <taxon>Halomonadaceae</taxon>
        <taxon>Cobetia</taxon>
    </lineage>
</organism>
<feature type="domain" description="Endonuclease GajA/Old nuclease/RecF-like AAA" evidence="2">
    <location>
        <begin position="130"/>
        <end position="292"/>
    </location>
</feature>
<evidence type="ECO:0000313" key="3">
    <source>
        <dbReference type="EMBL" id="MDI5883191.1"/>
    </source>
</evidence>
<gene>
    <name evidence="3" type="ORF">QLT01_02325</name>
</gene>
<dbReference type="EMBL" id="JASCSA010000002">
    <property type="protein sequence ID" value="MDI5883191.1"/>
    <property type="molecule type" value="Genomic_DNA"/>
</dbReference>
<dbReference type="Pfam" id="PF13175">
    <property type="entry name" value="AAA_15"/>
    <property type="match status" value="2"/>
</dbReference>
<reference evidence="4" key="1">
    <citation type="submission" date="2023-07" db="EMBL/GenBank/DDBJ databases">
        <title>Genome-based characterization of strain KMM 296 and proposal for reclassification of Cobetia litoralis and Cobetia pacifica, and emended description of the species Cobetia amphilecti and Cobetia marina.</title>
        <authorList>
            <person name="Balabanova L."/>
            <person name="Nedashkovskaya O."/>
        </authorList>
    </citation>
    <scope>NUCLEOTIDE SEQUENCE [LARGE SCALE GENOMIC DNA]</scope>
    <source>
        <strain evidence="4">NRIC 0815</strain>
    </source>
</reference>
<dbReference type="InterPro" id="IPR051396">
    <property type="entry name" value="Bact_Antivir_Def_Nuclease"/>
</dbReference>
<proteinExistence type="predicted"/>
<comment type="caution">
    <text evidence="3">The sequence shown here is derived from an EMBL/GenBank/DDBJ whole genome shotgun (WGS) entry which is preliminary data.</text>
</comment>
<keyword evidence="4" id="KW-1185">Reference proteome</keyword>
<protein>
    <submittedName>
        <fullName evidence="3">AAA family ATPase</fullName>
    </submittedName>
</protein>
<dbReference type="Gene3D" id="3.40.50.300">
    <property type="entry name" value="P-loop containing nucleotide triphosphate hydrolases"/>
    <property type="match status" value="2"/>
</dbReference>
<name>A0ABT6ULC2_9GAMM</name>
<evidence type="ECO:0000313" key="4">
    <source>
        <dbReference type="Proteomes" id="UP001229025"/>
    </source>
</evidence>
<dbReference type="InterPro" id="IPR041685">
    <property type="entry name" value="AAA_GajA/Old/RecF-like"/>
</dbReference>
<feature type="domain" description="Endonuclease GajA/Old nuclease/RecF-like AAA" evidence="2">
    <location>
        <begin position="6"/>
        <end position="91"/>
    </location>
</feature>
<dbReference type="InterPro" id="IPR027417">
    <property type="entry name" value="P-loop_NTPase"/>
</dbReference>
<dbReference type="Proteomes" id="UP001229025">
    <property type="component" value="Unassembled WGS sequence"/>
</dbReference>
<dbReference type="RefSeq" id="WP_284726249.1">
    <property type="nucleotide sequence ID" value="NZ_JASCSA010000002.1"/>
</dbReference>
<accession>A0ABT6ULC2</accession>